<dbReference type="GeneTree" id="ENSGT00940000155812"/>
<feature type="compositionally biased region" description="Basic and acidic residues" evidence="1">
    <location>
        <begin position="84"/>
        <end position="97"/>
    </location>
</feature>
<name>A0A8V0YEW9_CHICK</name>
<sequence length="217" mass="23882">GLPVPLALLCCCRPAGCGLGPVPRWPCSPLRPQYERGERCIRLYKRHKTRIEKPKCRLYCAGDRARHQDQGRARGEVLQGGRQDGQHHHLRVGRDWQPHPAGGHHPPHQRVCISVERMSDTLHRTRRRAAQNWGVSEQNNSSASSNMGSCTFGPVGNSLQTGPESSGFPFTYNHGHSYAGSGRGNGRGPVNPATANSVQPLPPAVSNGRDPRRAFKR</sequence>
<evidence type="ECO:0000313" key="3">
    <source>
        <dbReference type="Ensembl" id="ENSGALP00010014529.1"/>
    </source>
</evidence>
<feature type="chain" id="PRO_5036472068" evidence="2">
    <location>
        <begin position="18"/>
        <end position="217"/>
    </location>
</feature>
<dbReference type="Proteomes" id="UP000000539">
    <property type="component" value="Chromosome 7"/>
</dbReference>
<keyword evidence="2" id="KW-0732">Signal</keyword>
<accession>A0A8V0YEW9</accession>
<dbReference type="Ensembl" id="ENSGALT00010025787.1">
    <property type="protein sequence ID" value="ENSGALP00010014529.1"/>
    <property type="gene ID" value="ENSGALG00010010786.1"/>
</dbReference>
<gene>
    <name evidence="3" type="primary">NABP1</name>
</gene>
<keyword evidence="4" id="KW-1185">Reference proteome</keyword>
<protein>
    <submittedName>
        <fullName evidence="3">Nucleic acid binding protein 1</fullName>
    </submittedName>
</protein>
<feature type="region of interest" description="Disordered" evidence="1">
    <location>
        <begin position="69"/>
        <end position="108"/>
    </location>
</feature>
<feature type="compositionally biased region" description="Polar residues" evidence="1">
    <location>
        <begin position="133"/>
        <end position="149"/>
    </location>
</feature>
<reference evidence="3" key="3">
    <citation type="submission" date="2025-09" db="UniProtKB">
        <authorList>
            <consortium name="Ensembl"/>
        </authorList>
    </citation>
    <scope>IDENTIFICATION</scope>
    <source>
        <strain evidence="3">broiler</strain>
    </source>
</reference>
<reference evidence="3" key="2">
    <citation type="submission" date="2025-08" db="UniProtKB">
        <authorList>
            <consortium name="Ensembl"/>
        </authorList>
    </citation>
    <scope>IDENTIFICATION</scope>
    <source>
        <strain evidence="3">broiler</strain>
    </source>
</reference>
<evidence type="ECO:0000313" key="4">
    <source>
        <dbReference type="Proteomes" id="UP000000539"/>
    </source>
</evidence>
<dbReference type="OrthoDB" id="295715at2759"/>
<reference evidence="3" key="1">
    <citation type="submission" date="2020-11" db="EMBL/GenBank/DDBJ databases">
        <title>Gallus gallus (Chicken) genome, bGalGal1, GRCg7b, maternal haplotype autosomes + Z &amp; W.</title>
        <authorList>
            <person name="Warren W."/>
            <person name="Formenti G."/>
            <person name="Fedrigo O."/>
            <person name="Haase B."/>
            <person name="Mountcastle J."/>
            <person name="Balacco J."/>
            <person name="Tracey A."/>
            <person name="Schneider V."/>
            <person name="Okimoto R."/>
            <person name="Cheng H."/>
            <person name="Hawken R."/>
            <person name="Howe K."/>
            <person name="Jarvis E.D."/>
        </authorList>
    </citation>
    <scope>NUCLEOTIDE SEQUENCE [LARGE SCALE GENOMIC DNA]</scope>
    <source>
        <strain evidence="3">Broiler</strain>
    </source>
</reference>
<organism evidence="3 4">
    <name type="scientific">Gallus gallus</name>
    <name type="common">Chicken</name>
    <dbReference type="NCBI Taxonomy" id="9031"/>
    <lineage>
        <taxon>Eukaryota</taxon>
        <taxon>Metazoa</taxon>
        <taxon>Chordata</taxon>
        <taxon>Craniata</taxon>
        <taxon>Vertebrata</taxon>
        <taxon>Euteleostomi</taxon>
        <taxon>Archelosauria</taxon>
        <taxon>Archosauria</taxon>
        <taxon>Dinosauria</taxon>
        <taxon>Saurischia</taxon>
        <taxon>Theropoda</taxon>
        <taxon>Coelurosauria</taxon>
        <taxon>Aves</taxon>
        <taxon>Neognathae</taxon>
        <taxon>Galloanserae</taxon>
        <taxon>Galliformes</taxon>
        <taxon>Phasianidae</taxon>
        <taxon>Phasianinae</taxon>
        <taxon>Gallus</taxon>
    </lineage>
</organism>
<feature type="region of interest" description="Disordered" evidence="1">
    <location>
        <begin position="128"/>
        <end position="217"/>
    </location>
</feature>
<feature type="signal peptide" evidence="2">
    <location>
        <begin position="1"/>
        <end position="17"/>
    </location>
</feature>
<evidence type="ECO:0000256" key="1">
    <source>
        <dbReference type="SAM" id="MobiDB-lite"/>
    </source>
</evidence>
<proteinExistence type="predicted"/>
<evidence type="ECO:0000256" key="2">
    <source>
        <dbReference type="SAM" id="SignalP"/>
    </source>
</evidence>
<dbReference type="AlphaFoldDB" id="A0A8V0YEW9"/>